<sequence>MTTYVITAEMEILFGEYLEQDEKSKNTIEKYRRDLRKFVEYIDGEEVTKELVIGFKEYLVEHYAVNSVNSIIASLNRFMQFAGWQEFRVKQLKKQRQVYCPEEKELTKQEYFELIRTAKREGKEKIGLIIQTIGSTGIRISELPSITVQAVKNGVAEVDCKGKNRQVLLPRKLLVKLMYYIRKEHIQCGPIFITKQGNPLDRSNIWKEMKKICRLAGVNEKKVFPHNLRHLFAYSFYQMEKDIAKLADLLGHSNINTTRIYIVSSGVEHRKQIEKMNLLL</sequence>
<gene>
    <name evidence="9" type="ORF">K5I21_07145</name>
</gene>
<proteinExistence type="inferred from homology"/>
<dbReference type="PROSITE" id="PS51900">
    <property type="entry name" value="CB"/>
    <property type="match status" value="1"/>
</dbReference>
<evidence type="ECO:0000256" key="2">
    <source>
        <dbReference type="ARBA" id="ARBA00008857"/>
    </source>
</evidence>
<dbReference type="PANTHER" id="PTHR30349:SF89">
    <property type="entry name" value="INTEGRASE_RECOMBINASE"/>
    <property type="match status" value="1"/>
</dbReference>
<protein>
    <submittedName>
        <fullName evidence="9">Tyrosine-type recombinase/integrase</fullName>
    </submittedName>
</protein>
<name>A0AAW5F291_CLOSY</name>
<dbReference type="Pfam" id="PF00589">
    <property type="entry name" value="Phage_integrase"/>
    <property type="match status" value="1"/>
</dbReference>
<dbReference type="PROSITE" id="PS51898">
    <property type="entry name" value="TYR_RECOMBINASE"/>
    <property type="match status" value="1"/>
</dbReference>
<evidence type="ECO:0000256" key="6">
    <source>
        <dbReference type="PROSITE-ProRule" id="PRU01248"/>
    </source>
</evidence>
<dbReference type="PANTHER" id="PTHR30349">
    <property type="entry name" value="PHAGE INTEGRASE-RELATED"/>
    <property type="match status" value="1"/>
</dbReference>
<dbReference type="Gene3D" id="1.10.150.130">
    <property type="match status" value="1"/>
</dbReference>
<dbReference type="InterPro" id="IPR002104">
    <property type="entry name" value="Integrase_catalytic"/>
</dbReference>
<dbReference type="InterPro" id="IPR050090">
    <property type="entry name" value="Tyrosine_recombinase_XerCD"/>
</dbReference>
<dbReference type="EMBL" id="JAINVB010000001">
    <property type="protein sequence ID" value="MCK0085649.1"/>
    <property type="molecule type" value="Genomic_DNA"/>
</dbReference>
<evidence type="ECO:0000313" key="9">
    <source>
        <dbReference type="EMBL" id="MCK0085649.1"/>
    </source>
</evidence>
<reference evidence="9" key="1">
    <citation type="journal article" date="2022" name="Cell Host Microbe">
        <title>Colonization of the live biotherapeutic product VE303 and modulation of the microbiota and metabolites in healthy volunteers.</title>
        <authorList>
            <person name="Dsouza M."/>
            <person name="Menon R."/>
            <person name="Crossette E."/>
            <person name="Bhattarai S.K."/>
            <person name="Schneider J."/>
            <person name="Kim Y.G."/>
            <person name="Reddy S."/>
            <person name="Caballero S."/>
            <person name="Felix C."/>
            <person name="Cornacchione L."/>
            <person name="Hendrickson J."/>
            <person name="Watson A.R."/>
            <person name="Minot S.S."/>
            <person name="Greenfield N."/>
            <person name="Schopf L."/>
            <person name="Szabady R."/>
            <person name="Patarroyo J."/>
            <person name="Smith W."/>
            <person name="Harrison P."/>
            <person name="Kuijper E.J."/>
            <person name="Kelly C.P."/>
            <person name="Olle B."/>
            <person name="Bobilev D."/>
            <person name="Silber J.L."/>
            <person name="Bucci V."/>
            <person name="Roberts B."/>
            <person name="Faith J."/>
            <person name="Norman J.M."/>
        </authorList>
    </citation>
    <scope>NUCLEOTIDE SEQUENCE</scope>
    <source>
        <strain evidence="9">VE303-04</strain>
    </source>
</reference>
<dbReference type="InterPro" id="IPR044068">
    <property type="entry name" value="CB"/>
</dbReference>
<evidence type="ECO:0000256" key="5">
    <source>
        <dbReference type="ARBA" id="ARBA00023172"/>
    </source>
</evidence>
<evidence type="ECO:0000259" key="8">
    <source>
        <dbReference type="PROSITE" id="PS51900"/>
    </source>
</evidence>
<keyword evidence="4 6" id="KW-0238">DNA-binding</keyword>
<evidence type="ECO:0000313" key="10">
    <source>
        <dbReference type="Proteomes" id="UP001203136"/>
    </source>
</evidence>
<keyword evidence="3" id="KW-0229">DNA integration</keyword>
<dbReference type="InterPro" id="IPR013762">
    <property type="entry name" value="Integrase-like_cat_sf"/>
</dbReference>
<dbReference type="RefSeq" id="WP_003510808.1">
    <property type="nucleotide sequence ID" value="NZ_BAABZD010000004.1"/>
</dbReference>
<dbReference type="Proteomes" id="UP001203136">
    <property type="component" value="Unassembled WGS sequence"/>
</dbReference>
<dbReference type="GO" id="GO:0015074">
    <property type="term" value="P:DNA integration"/>
    <property type="evidence" value="ECO:0007669"/>
    <property type="project" value="UniProtKB-KW"/>
</dbReference>
<dbReference type="InterPro" id="IPR011010">
    <property type="entry name" value="DNA_brk_join_enz"/>
</dbReference>
<feature type="domain" description="Tyr recombinase" evidence="7">
    <location>
        <begin position="101"/>
        <end position="275"/>
    </location>
</feature>
<dbReference type="GO" id="GO:0006310">
    <property type="term" value="P:DNA recombination"/>
    <property type="evidence" value="ECO:0007669"/>
    <property type="project" value="UniProtKB-KW"/>
</dbReference>
<comment type="similarity">
    <text evidence="2">Belongs to the 'phage' integrase family.</text>
</comment>
<accession>A0AAW5F291</accession>
<evidence type="ECO:0000256" key="4">
    <source>
        <dbReference type="ARBA" id="ARBA00023125"/>
    </source>
</evidence>
<evidence type="ECO:0000256" key="1">
    <source>
        <dbReference type="ARBA" id="ARBA00003283"/>
    </source>
</evidence>
<evidence type="ECO:0000259" key="7">
    <source>
        <dbReference type="PROSITE" id="PS51898"/>
    </source>
</evidence>
<dbReference type="InterPro" id="IPR010998">
    <property type="entry name" value="Integrase_recombinase_N"/>
</dbReference>
<dbReference type="SUPFAM" id="SSF56349">
    <property type="entry name" value="DNA breaking-rejoining enzymes"/>
    <property type="match status" value="1"/>
</dbReference>
<organism evidence="9 10">
    <name type="scientific">Clostridium symbiosum</name>
    <name type="common">Bacteroides symbiosus</name>
    <dbReference type="NCBI Taxonomy" id="1512"/>
    <lineage>
        <taxon>Bacteria</taxon>
        <taxon>Bacillati</taxon>
        <taxon>Bacillota</taxon>
        <taxon>Clostridia</taxon>
        <taxon>Lachnospirales</taxon>
        <taxon>Lachnospiraceae</taxon>
        <taxon>Otoolea</taxon>
    </lineage>
</organism>
<keyword evidence="5" id="KW-0233">DNA recombination</keyword>
<comment type="caution">
    <text evidence="9">The sequence shown here is derived from an EMBL/GenBank/DDBJ whole genome shotgun (WGS) entry which is preliminary data.</text>
</comment>
<comment type="function">
    <text evidence="1">Site-specific tyrosine recombinase, which acts by catalyzing the cutting and rejoining of the recombining DNA molecules.</text>
</comment>
<evidence type="ECO:0000256" key="3">
    <source>
        <dbReference type="ARBA" id="ARBA00022908"/>
    </source>
</evidence>
<dbReference type="Gene3D" id="1.10.443.10">
    <property type="entry name" value="Intergrase catalytic core"/>
    <property type="match status" value="1"/>
</dbReference>
<dbReference type="AlphaFoldDB" id="A0AAW5F291"/>
<feature type="domain" description="Core-binding (CB)" evidence="8">
    <location>
        <begin position="8"/>
        <end position="83"/>
    </location>
</feature>
<dbReference type="InterPro" id="IPR004107">
    <property type="entry name" value="Integrase_SAM-like_N"/>
</dbReference>
<dbReference type="Pfam" id="PF02899">
    <property type="entry name" value="Phage_int_SAM_1"/>
    <property type="match status" value="1"/>
</dbReference>
<dbReference type="GO" id="GO:0003677">
    <property type="term" value="F:DNA binding"/>
    <property type="evidence" value="ECO:0007669"/>
    <property type="project" value="UniProtKB-UniRule"/>
</dbReference>